<dbReference type="EMBL" id="QXFU01004401">
    <property type="protein sequence ID" value="KAE8968972.1"/>
    <property type="molecule type" value="Genomic_DNA"/>
</dbReference>
<evidence type="ECO:0000313" key="2">
    <source>
        <dbReference type="EMBL" id="KAE8968972.1"/>
    </source>
</evidence>
<evidence type="ECO:0000313" key="3">
    <source>
        <dbReference type="EMBL" id="KAE8978431.1"/>
    </source>
</evidence>
<feature type="compositionally biased region" description="Polar residues" evidence="1">
    <location>
        <begin position="1"/>
        <end position="14"/>
    </location>
</feature>
<dbReference type="EMBL" id="QXFV01003254">
    <property type="protein sequence ID" value="KAE8978431.1"/>
    <property type="molecule type" value="Genomic_DNA"/>
</dbReference>
<dbReference type="OrthoDB" id="10377408at2759"/>
<dbReference type="Proteomes" id="UP000429607">
    <property type="component" value="Unassembled WGS sequence"/>
</dbReference>
<accession>A0A6A4CCZ5</accession>
<comment type="caution">
    <text evidence="4">The sequence shown here is derived from an EMBL/GenBank/DDBJ whole genome shotgun (WGS) entry which is preliminary data.</text>
</comment>
<dbReference type="Proteomes" id="UP000435112">
    <property type="component" value="Unassembled WGS sequence"/>
</dbReference>
<reference evidence="4 6" key="1">
    <citation type="submission" date="2018-08" db="EMBL/GenBank/DDBJ databases">
        <title>Genomic investigation of the strawberry pathogen Phytophthora fragariae indicates pathogenicity is determined by transcriptional variation in three key races.</title>
        <authorList>
            <person name="Adams T.M."/>
            <person name="Armitage A.D."/>
            <person name="Sobczyk M.K."/>
            <person name="Bates H.J."/>
            <person name="Dunwell J.M."/>
            <person name="Nellist C.F."/>
            <person name="Harrison R.J."/>
        </authorList>
    </citation>
    <scope>NUCLEOTIDE SEQUENCE [LARGE SCALE GENOMIC DNA]</scope>
    <source>
        <strain evidence="3 5">SCRP249</strain>
        <strain evidence="2 7">SCRP324</strain>
        <strain evidence="4 6">SCRP333</strain>
    </source>
</reference>
<keyword evidence="6" id="KW-1185">Reference proteome</keyword>
<gene>
    <name evidence="3" type="ORF">PR001_g24843</name>
    <name evidence="2" type="ORF">PR002_g27573</name>
    <name evidence="4" type="ORF">PR003_g26759</name>
</gene>
<evidence type="ECO:0000313" key="7">
    <source>
        <dbReference type="Proteomes" id="UP000435112"/>
    </source>
</evidence>
<dbReference type="Proteomes" id="UP000434957">
    <property type="component" value="Unassembled WGS sequence"/>
</dbReference>
<dbReference type="EMBL" id="QXFT01003543">
    <property type="protein sequence ID" value="KAE9284795.1"/>
    <property type="molecule type" value="Genomic_DNA"/>
</dbReference>
<name>A0A6A4CCZ5_9STRA</name>
<protein>
    <submittedName>
        <fullName evidence="4">Uncharacterized protein</fullName>
    </submittedName>
</protein>
<feature type="region of interest" description="Disordered" evidence="1">
    <location>
        <begin position="1"/>
        <end position="34"/>
    </location>
</feature>
<sequence length="107" mass="11559">MTAATITLANPTTPTKEETMWPPRGSKNDVQQQTGRYHSQVINNVEEASPGEVSTALSDLSAETADHVNMDRAQRAGEPDIRPTIATDVASCANMLMTSESAKLFRP</sequence>
<evidence type="ECO:0000313" key="5">
    <source>
        <dbReference type="Proteomes" id="UP000429607"/>
    </source>
</evidence>
<dbReference type="AlphaFoldDB" id="A0A6A4CCZ5"/>
<evidence type="ECO:0000313" key="4">
    <source>
        <dbReference type="EMBL" id="KAE9284795.1"/>
    </source>
</evidence>
<organism evidence="4 6">
    <name type="scientific">Phytophthora rubi</name>
    <dbReference type="NCBI Taxonomy" id="129364"/>
    <lineage>
        <taxon>Eukaryota</taxon>
        <taxon>Sar</taxon>
        <taxon>Stramenopiles</taxon>
        <taxon>Oomycota</taxon>
        <taxon>Peronosporomycetes</taxon>
        <taxon>Peronosporales</taxon>
        <taxon>Peronosporaceae</taxon>
        <taxon>Phytophthora</taxon>
    </lineage>
</organism>
<evidence type="ECO:0000256" key="1">
    <source>
        <dbReference type="SAM" id="MobiDB-lite"/>
    </source>
</evidence>
<evidence type="ECO:0000313" key="6">
    <source>
        <dbReference type="Proteomes" id="UP000434957"/>
    </source>
</evidence>
<proteinExistence type="predicted"/>